<sequence length="1042" mass="118035">MSDEDDPGKDPHPNQLPTRIDGNDISHTPVSHTEALWAQAVAERRQELVNAGVHKIKGIHDFEAVQSGIEAISSRRRRTRAARVLKTLDGVIERLKKFVLAISVFVQSDPTYSSLIWGGLLVCLECCSQSNRALKAIEDHFERMASAMPRFEQYTRLYSTHERLGDPLLRIYGHYLDACIHAVKFLHQKSWWRPMTSVLSPVVQRLEDSCRSIEESATEFEREATFADREESAVHRKDSETRWKNFERHQSRVEEALPSTLRHPVLKASLFSVPFQRNQQFLGREEEFKKLNTILADEMQTQTSCAISGIGGVGKTNFALEVCYRFKHRFPFIFWIAAENEAALSTSFANLAAELNIPDAGQGPSSVATDAMRRWLCEHSGWLLVFDNADSDQSALNKFWPPCDHGSILVTSQNSDWIERTPFFIQLGPLDEDLGSQLLLHTYHSYSGVPDMELARNISKEVDGLPLLLVGLGGSLSQNHLSLEETLETIQNSPSPLQGILSDRVPCQYERPIQLVFQLSFSRLPVTARQVISVMAMLSSDNISESLIMAKPRQNDYGDSLNLLWFATNVRQNLCSRNLVDFRREVGEGTYSMHRSVQRFVVGELSGEERQHAFDECVKLLCSRLSRPSTIMVPHLTGFLLFAKYIPHVLSIHKFFVSYRHQLVPTVSFAEMICSVVAYLYEKGLAESCVDLATTGEAVCEQLDKSVLKETKEDPLSKTWASPIVFNNAYKPGTYNLRTLAGNISAYGAGVILCTGGLINRHKGHAMTWKILKFREECIKVSTRDQHCHDYENLLSNGLNDCAEQLINEGRYSEAKAFSERSLDMKCRLLGKDKDQFQFFISKILLAVVALSEGNVQQATRTAQEAITHVEREKGRDDPFTNNYMFHVANVWSAVGEHRKALELLKASLKARRDLFGGANHETLNAHSSVALCLYRLEEYIEASEYIEWCLERAKIARWGREHVLRARYVHSLIMPHIGQEGGQNEADWSIKGRNALEERDQLLREYAKGRWAKPTLGVDAMVYFDYLVNFHAGRTSAIQLD</sequence>
<gene>
    <name evidence="4" type="ORF">FALBO_12126</name>
</gene>
<dbReference type="Pfam" id="PF24809">
    <property type="entry name" value="DUF7708"/>
    <property type="match status" value="1"/>
</dbReference>
<proteinExistence type="predicted"/>
<feature type="domain" description="DUF7779" evidence="3">
    <location>
        <begin position="520"/>
        <end position="609"/>
    </location>
</feature>
<evidence type="ECO:0000256" key="1">
    <source>
        <dbReference type="SAM" id="MobiDB-lite"/>
    </source>
</evidence>
<protein>
    <submittedName>
        <fullName evidence="4">Transcriptional xre family</fullName>
    </submittedName>
</protein>
<dbReference type="InterPro" id="IPR056681">
    <property type="entry name" value="DUF7779"/>
</dbReference>
<dbReference type="InterPro" id="IPR011990">
    <property type="entry name" value="TPR-like_helical_dom_sf"/>
</dbReference>
<evidence type="ECO:0000313" key="5">
    <source>
        <dbReference type="Proteomes" id="UP000554235"/>
    </source>
</evidence>
<dbReference type="SUPFAM" id="SSF48452">
    <property type="entry name" value="TPR-like"/>
    <property type="match status" value="1"/>
</dbReference>
<dbReference type="PANTHER" id="PTHR35205:SF1">
    <property type="entry name" value="ZU5 DOMAIN-CONTAINING PROTEIN"/>
    <property type="match status" value="1"/>
</dbReference>
<dbReference type="InterPro" id="IPR027417">
    <property type="entry name" value="P-loop_NTPase"/>
</dbReference>
<evidence type="ECO:0000259" key="2">
    <source>
        <dbReference type="Pfam" id="PF24809"/>
    </source>
</evidence>
<dbReference type="PANTHER" id="PTHR35205">
    <property type="entry name" value="NB-ARC AND TPR DOMAIN PROTEIN"/>
    <property type="match status" value="1"/>
</dbReference>
<dbReference type="Proteomes" id="UP000554235">
    <property type="component" value="Unassembled WGS sequence"/>
</dbReference>
<feature type="domain" description="DUF7708" evidence="2">
    <location>
        <begin position="88"/>
        <end position="231"/>
    </location>
</feature>
<accession>A0A8H4L107</accession>
<dbReference type="Gene3D" id="1.25.40.10">
    <property type="entry name" value="Tetratricopeptide repeat domain"/>
    <property type="match status" value="1"/>
</dbReference>
<dbReference type="GO" id="GO:0043531">
    <property type="term" value="F:ADP binding"/>
    <property type="evidence" value="ECO:0007669"/>
    <property type="project" value="InterPro"/>
</dbReference>
<dbReference type="Pfam" id="PF13424">
    <property type="entry name" value="TPR_12"/>
    <property type="match status" value="1"/>
</dbReference>
<dbReference type="AlphaFoldDB" id="A0A8H4L107"/>
<dbReference type="InterPro" id="IPR056125">
    <property type="entry name" value="DUF7708"/>
</dbReference>
<keyword evidence="5" id="KW-1185">Reference proteome</keyword>
<name>A0A8H4L107_9HYPO</name>
<reference evidence="4 5" key="1">
    <citation type="submission" date="2020-01" db="EMBL/GenBank/DDBJ databases">
        <title>Identification and distribution of gene clusters putatively required for synthesis of sphingolipid metabolism inhibitors in phylogenetically diverse species of the filamentous fungus Fusarium.</title>
        <authorList>
            <person name="Kim H.-S."/>
            <person name="Busman M."/>
            <person name="Brown D.W."/>
            <person name="Divon H."/>
            <person name="Uhlig S."/>
            <person name="Proctor R.H."/>
        </authorList>
    </citation>
    <scope>NUCLEOTIDE SEQUENCE [LARGE SCALE GENOMIC DNA]</scope>
    <source>
        <strain evidence="4 5">NRRL 20459</strain>
    </source>
</reference>
<comment type="caution">
    <text evidence="4">The sequence shown here is derived from an EMBL/GenBank/DDBJ whole genome shotgun (WGS) entry which is preliminary data.</text>
</comment>
<evidence type="ECO:0000259" key="3">
    <source>
        <dbReference type="Pfam" id="PF25000"/>
    </source>
</evidence>
<dbReference type="EMBL" id="JAADYS010001789">
    <property type="protein sequence ID" value="KAF4461080.1"/>
    <property type="molecule type" value="Genomic_DNA"/>
</dbReference>
<dbReference type="SUPFAM" id="SSF52540">
    <property type="entry name" value="P-loop containing nucleoside triphosphate hydrolases"/>
    <property type="match status" value="1"/>
</dbReference>
<dbReference type="Gene3D" id="3.40.50.300">
    <property type="entry name" value="P-loop containing nucleotide triphosphate hydrolases"/>
    <property type="match status" value="1"/>
</dbReference>
<dbReference type="OrthoDB" id="6161812at2759"/>
<feature type="region of interest" description="Disordered" evidence="1">
    <location>
        <begin position="1"/>
        <end position="25"/>
    </location>
</feature>
<organism evidence="4 5">
    <name type="scientific">Fusarium albosuccineum</name>
    <dbReference type="NCBI Taxonomy" id="1237068"/>
    <lineage>
        <taxon>Eukaryota</taxon>
        <taxon>Fungi</taxon>
        <taxon>Dikarya</taxon>
        <taxon>Ascomycota</taxon>
        <taxon>Pezizomycotina</taxon>
        <taxon>Sordariomycetes</taxon>
        <taxon>Hypocreomycetidae</taxon>
        <taxon>Hypocreales</taxon>
        <taxon>Nectriaceae</taxon>
        <taxon>Fusarium</taxon>
        <taxon>Fusarium decemcellulare species complex</taxon>
    </lineage>
</organism>
<evidence type="ECO:0000313" key="4">
    <source>
        <dbReference type="EMBL" id="KAF4461080.1"/>
    </source>
</evidence>
<dbReference type="Pfam" id="PF25000">
    <property type="entry name" value="DUF7779"/>
    <property type="match status" value="1"/>
</dbReference>